<keyword evidence="7" id="KW-0342">GTP-binding</keyword>
<feature type="compositionally biased region" description="Acidic residues" evidence="8">
    <location>
        <begin position="1"/>
        <end position="10"/>
    </location>
</feature>
<protein>
    <recommendedName>
        <fullName evidence="9">Tr-type G domain-containing protein</fullName>
    </recommendedName>
</protein>
<sequence length="630" mass="69076">MSWEENEDFLPSENQAPASRNAAPALNPNAFSFNPGASTFSPTFAAALAAPSPVLQAPAPASVRPAAASFQHQPADAPQTAPPAASHAITNGVAPMDEDVPADGAGRSTREEMEVESAAEVDSAAEAVKNLAVSPSRPAPASSEASPNKGRAVDHDEDDEQEEDQEARNKELQRIHEELQKADNREHMNIVFIGHVDAGKSTTGGQILYLTGGVDERTIQKYEKEAKDKNRESWYMAYIMDTNEEERAKGKTVEVGRALFMTKKKRYTILDAPGHKNYVPNMISGASQADVGVLVVSARKAEFEAGFERGGQTREHAQLAKTLGVAKLIVTINKMDDPSIITPDGKWSEERYKEIVTKLGGFLKTCGYREKDVIYLPMSGLLGLNIKDPVPEKTCPWYKGRTLFQVLDDVEPLPRDPLAPFRMSVIDRYKDMGTIAMGKSEAGLVRKGDRLYVMPNKAPVTVTTIYRDDDEVQAALGGENLRLRLSGVDEDDIAPGFVICSRNAPVPCVTYFDAQLQILDLLEHKAVFTSGYKAILHLHSLVEECEITTLFHQIDMKIKDPKLNKKKVKFAKSGSAVVVRIEVEKPISAELFKNVPQLGRFTLRDEGRTIAIGKIIKLPKSLKETAAEAK</sequence>
<feature type="region of interest" description="Disordered" evidence="8">
    <location>
        <begin position="1"/>
        <end position="34"/>
    </location>
</feature>
<dbReference type="PANTHER" id="PTHR23115">
    <property type="entry name" value="TRANSLATION FACTOR"/>
    <property type="match status" value="1"/>
</dbReference>
<accession>I0YK75</accession>
<dbReference type="GO" id="GO:0003924">
    <property type="term" value="F:GTPase activity"/>
    <property type="evidence" value="ECO:0007669"/>
    <property type="project" value="InterPro"/>
</dbReference>
<dbReference type="Pfam" id="PF22594">
    <property type="entry name" value="GTP-eEF1A_C"/>
    <property type="match status" value="1"/>
</dbReference>
<evidence type="ECO:0000256" key="2">
    <source>
        <dbReference type="ARBA" id="ARBA00004496"/>
    </source>
</evidence>
<dbReference type="KEGG" id="csl:COCSUDRAFT_68202"/>
<dbReference type="InterPro" id="IPR054696">
    <property type="entry name" value="GTP-eEF1A_C"/>
</dbReference>
<dbReference type="InterPro" id="IPR004161">
    <property type="entry name" value="EFTu-like_2"/>
</dbReference>
<dbReference type="eggNOG" id="KOG0459">
    <property type="taxonomic scope" value="Eukaryota"/>
</dbReference>
<dbReference type="InterPro" id="IPR009000">
    <property type="entry name" value="Transl_B-barrel_sf"/>
</dbReference>
<dbReference type="SUPFAM" id="SSF50465">
    <property type="entry name" value="EF-Tu/eEF-1alpha/eIF2-gamma C-terminal domain"/>
    <property type="match status" value="1"/>
</dbReference>
<proteinExistence type="inferred from homology"/>
<name>I0YK75_COCSC</name>
<dbReference type="InterPro" id="IPR000795">
    <property type="entry name" value="T_Tr_GTP-bd_dom"/>
</dbReference>
<evidence type="ECO:0000256" key="6">
    <source>
        <dbReference type="ARBA" id="ARBA00022741"/>
    </source>
</evidence>
<reference evidence="10 11" key="1">
    <citation type="journal article" date="2012" name="Genome Biol.">
        <title>The genome of the polar eukaryotic microalga coccomyxa subellipsoidea reveals traits of cold adaptation.</title>
        <authorList>
            <person name="Blanc G."/>
            <person name="Agarkova I."/>
            <person name="Grimwood J."/>
            <person name="Kuo A."/>
            <person name="Brueggeman A."/>
            <person name="Dunigan D."/>
            <person name="Gurnon J."/>
            <person name="Ladunga I."/>
            <person name="Lindquist E."/>
            <person name="Lucas S."/>
            <person name="Pangilinan J."/>
            <person name="Proschold T."/>
            <person name="Salamov A."/>
            <person name="Schmutz J."/>
            <person name="Weeks D."/>
            <person name="Yamada T."/>
            <person name="Claverie J.M."/>
            <person name="Grigoriev I."/>
            <person name="Van Etten J."/>
            <person name="Lomsadze A."/>
            <person name="Borodovsky M."/>
        </authorList>
    </citation>
    <scope>NUCLEOTIDE SEQUENCE [LARGE SCALE GENOMIC DNA]</scope>
    <source>
        <strain evidence="10 11">C-169</strain>
    </source>
</reference>
<dbReference type="Gene3D" id="2.40.30.10">
    <property type="entry name" value="Translation factors"/>
    <property type="match status" value="2"/>
</dbReference>
<evidence type="ECO:0000256" key="7">
    <source>
        <dbReference type="ARBA" id="ARBA00023134"/>
    </source>
</evidence>
<keyword evidence="5" id="KW-0963">Cytoplasm</keyword>
<dbReference type="SUPFAM" id="SSF52540">
    <property type="entry name" value="P-loop containing nucleoside triphosphate hydrolases"/>
    <property type="match status" value="1"/>
</dbReference>
<evidence type="ECO:0000256" key="4">
    <source>
        <dbReference type="ARBA" id="ARBA00022481"/>
    </source>
</evidence>
<evidence type="ECO:0000256" key="1">
    <source>
        <dbReference type="ARBA" id="ARBA00003982"/>
    </source>
</evidence>
<dbReference type="CDD" id="cd01883">
    <property type="entry name" value="EF1_alpha"/>
    <property type="match status" value="1"/>
</dbReference>
<dbReference type="PROSITE" id="PS00301">
    <property type="entry name" value="G_TR_1"/>
    <property type="match status" value="1"/>
</dbReference>
<feature type="compositionally biased region" description="Acidic residues" evidence="8">
    <location>
        <begin position="155"/>
        <end position="165"/>
    </location>
</feature>
<evidence type="ECO:0000313" key="11">
    <source>
        <dbReference type="Proteomes" id="UP000007264"/>
    </source>
</evidence>
<dbReference type="GO" id="GO:0005737">
    <property type="term" value="C:cytoplasm"/>
    <property type="evidence" value="ECO:0007669"/>
    <property type="project" value="UniProtKB-SubCell"/>
</dbReference>
<evidence type="ECO:0000256" key="8">
    <source>
        <dbReference type="SAM" id="MobiDB-lite"/>
    </source>
</evidence>
<gene>
    <name evidence="10" type="ORF">COCSUDRAFT_68202</name>
</gene>
<keyword evidence="11" id="KW-1185">Reference proteome</keyword>
<dbReference type="SUPFAM" id="SSF50447">
    <property type="entry name" value="Translation proteins"/>
    <property type="match status" value="1"/>
</dbReference>
<dbReference type="InterPro" id="IPR027417">
    <property type="entry name" value="P-loop_NTPase"/>
</dbReference>
<dbReference type="InterPro" id="IPR009001">
    <property type="entry name" value="Transl_elong_EF1A/Init_IF2_C"/>
</dbReference>
<dbReference type="CDD" id="cd04089">
    <property type="entry name" value="eRF3_II"/>
    <property type="match status" value="1"/>
</dbReference>
<dbReference type="InterPro" id="IPR050100">
    <property type="entry name" value="TRAFAC_GTPase_members"/>
</dbReference>
<evidence type="ECO:0000259" key="9">
    <source>
        <dbReference type="PROSITE" id="PS51722"/>
    </source>
</evidence>
<dbReference type="GO" id="GO:0005525">
    <property type="term" value="F:GTP binding"/>
    <property type="evidence" value="ECO:0007669"/>
    <property type="project" value="UniProtKB-KW"/>
</dbReference>
<dbReference type="PRINTS" id="PR00315">
    <property type="entry name" value="ELONGATNFCT"/>
</dbReference>
<dbReference type="AlphaFoldDB" id="I0YK75"/>
<keyword evidence="6" id="KW-0547">Nucleotide-binding</keyword>
<dbReference type="Pfam" id="PF00009">
    <property type="entry name" value="GTP_EFTU"/>
    <property type="match status" value="1"/>
</dbReference>
<feature type="compositionally biased region" description="Low complexity" evidence="8">
    <location>
        <begin position="120"/>
        <end position="147"/>
    </location>
</feature>
<dbReference type="STRING" id="574566.I0YK75"/>
<feature type="compositionally biased region" description="Low complexity" evidence="8">
    <location>
        <begin position="57"/>
        <end position="85"/>
    </location>
</feature>
<dbReference type="CDD" id="cd03704">
    <property type="entry name" value="eRF3_C_III"/>
    <property type="match status" value="1"/>
</dbReference>
<dbReference type="InterPro" id="IPR031157">
    <property type="entry name" value="G_TR_CS"/>
</dbReference>
<evidence type="ECO:0000256" key="5">
    <source>
        <dbReference type="ARBA" id="ARBA00022490"/>
    </source>
</evidence>
<comment type="function">
    <text evidence="1">This protein promotes the GTP-dependent binding of aminoacyl-tRNA to the A-site of ribosomes during protein biosynthesis.</text>
</comment>
<comment type="similarity">
    <text evidence="3">Belongs to the TRAFAC class translation factor GTPase superfamily. Classic translation factor GTPase family. EF-Tu/EF-1A subfamily.</text>
</comment>
<comment type="caution">
    <text evidence="10">The sequence shown here is derived from an EMBL/GenBank/DDBJ whole genome shotgun (WGS) entry which is preliminary data.</text>
</comment>
<organism evidence="10 11">
    <name type="scientific">Coccomyxa subellipsoidea (strain C-169)</name>
    <name type="common">Green microalga</name>
    <dbReference type="NCBI Taxonomy" id="574566"/>
    <lineage>
        <taxon>Eukaryota</taxon>
        <taxon>Viridiplantae</taxon>
        <taxon>Chlorophyta</taxon>
        <taxon>core chlorophytes</taxon>
        <taxon>Trebouxiophyceae</taxon>
        <taxon>Trebouxiophyceae incertae sedis</taxon>
        <taxon>Coccomyxaceae</taxon>
        <taxon>Coccomyxa</taxon>
        <taxon>Coccomyxa subellipsoidea</taxon>
    </lineage>
</organism>
<evidence type="ECO:0000313" key="10">
    <source>
        <dbReference type="EMBL" id="EIE18794.1"/>
    </source>
</evidence>
<comment type="subcellular location">
    <subcellularLocation>
        <location evidence="2">Cytoplasm</location>
    </subcellularLocation>
</comment>
<feature type="domain" description="Tr-type G" evidence="9">
    <location>
        <begin position="185"/>
        <end position="415"/>
    </location>
</feature>
<dbReference type="FunFam" id="3.40.50.300:FF:001202">
    <property type="entry name" value="Translation elongation factor EF-1 subunit alpha"/>
    <property type="match status" value="1"/>
</dbReference>
<dbReference type="GeneID" id="17036723"/>
<dbReference type="OrthoDB" id="342024at2759"/>
<dbReference type="Pfam" id="PF03144">
    <property type="entry name" value="GTP_EFTU_D2"/>
    <property type="match status" value="1"/>
</dbReference>
<dbReference type="Gene3D" id="3.40.50.300">
    <property type="entry name" value="P-loop containing nucleotide triphosphate hydrolases"/>
    <property type="match status" value="1"/>
</dbReference>
<dbReference type="FunFam" id="2.40.30.10:FF:000020">
    <property type="entry name" value="Translation elongation factor EF-1"/>
    <property type="match status" value="1"/>
</dbReference>
<dbReference type="RefSeq" id="XP_005643338.1">
    <property type="nucleotide sequence ID" value="XM_005643281.1"/>
</dbReference>
<feature type="region of interest" description="Disordered" evidence="8">
    <location>
        <begin position="57"/>
        <end position="169"/>
    </location>
</feature>
<dbReference type="Proteomes" id="UP000007264">
    <property type="component" value="Unassembled WGS sequence"/>
</dbReference>
<evidence type="ECO:0000256" key="3">
    <source>
        <dbReference type="ARBA" id="ARBA00007249"/>
    </source>
</evidence>
<dbReference type="PROSITE" id="PS51722">
    <property type="entry name" value="G_TR_2"/>
    <property type="match status" value="1"/>
</dbReference>
<keyword evidence="4" id="KW-0488">Methylation</keyword>
<dbReference type="EMBL" id="AGSI01000022">
    <property type="protein sequence ID" value="EIE18794.1"/>
    <property type="molecule type" value="Genomic_DNA"/>
</dbReference>